<reference evidence="1 2" key="1">
    <citation type="journal article" date="2020" name="Cell">
        <title>Large-Scale Comparative Analyses of Tick Genomes Elucidate Their Genetic Diversity and Vector Capacities.</title>
        <authorList>
            <consortium name="Tick Genome and Microbiome Consortium (TIGMIC)"/>
            <person name="Jia N."/>
            <person name="Wang J."/>
            <person name="Shi W."/>
            <person name="Du L."/>
            <person name="Sun Y."/>
            <person name="Zhan W."/>
            <person name="Jiang J.F."/>
            <person name="Wang Q."/>
            <person name="Zhang B."/>
            <person name="Ji P."/>
            <person name="Bell-Sakyi L."/>
            <person name="Cui X.M."/>
            <person name="Yuan T.T."/>
            <person name="Jiang B.G."/>
            <person name="Yang W.F."/>
            <person name="Lam T.T."/>
            <person name="Chang Q.C."/>
            <person name="Ding S.J."/>
            <person name="Wang X.J."/>
            <person name="Zhu J.G."/>
            <person name="Ruan X.D."/>
            <person name="Zhao L."/>
            <person name="Wei J.T."/>
            <person name="Ye R.Z."/>
            <person name="Que T.C."/>
            <person name="Du C.H."/>
            <person name="Zhou Y.H."/>
            <person name="Cheng J.X."/>
            <person name="Dai P.F."/>
            <person name="Guo W.B."/>
            <person name="Han X.H."/>
            <person name="Huang E.J."/>
            <person name="Li L.F."/>
            <person name="Wei W."/>
            <person name="Gao Y.C."/>
            <person name="Liu J.Z."/>
            <person name="Shao H.Z."/>
            <person name="Wang X."/>
            <person name="Wang C.C."/>
            <person name="Yang T.C."/>
            <person name="Huo Q.B."/>
            <person name="Li W."/>
            <person name="Chen H.Y."/>
            <person name="Chen S.E."/>
            <person name="Zhou L.G."/>
            <person name="Ni X.B."/>
            <person name="Tian J.H."/>
            <person name="Sheng Y."/>
            <person name="Liu T."/>
            <person name="Pan Y.S."/>
            <person name="Xia L.Y."/>
            <person name="Li J."/>
            <person name="Zhao F."/>
            <person name="Cao W.C."/>
        </authorList>
    </citation>
    <scope>NUCLEOTIDE SEQUENCE [LARGE SCALE GENOMIC DNA]</scope>
    <source>
        <strain evidence="1">Iper-2018</strain>
    </source>
</reference>
<dbReference type="EMBL" id="JABSTQ010011017">
    <property type="protein sequence ID" value="KAG0415865.1"/>
    <property type="molecule type" value="Genomic_DNA"/>
</dbReference>
<gene>
    <name evidence="1" type="ORF">HPB47_006958</name>
</gene>
<dbReference type="Proteomes" id="UP000805193">
    <property type="component" value="Unassembled WGS sequence"/>
</dbReference>
<comment type="caution">
    <text evidence="1">The sequence shown here is derived from an EMBL/GenBank/DDBJ whole genome shotgun (WGS) entry which is preliminary data.</text>
</comment>
<evidence type="ECO:0000313" key="2">
    <source>
        <dbReference type="Proteomes" id="UP000805193"/>
    </source>
</evidence>
<sequence>LCESYFPLRAACEQRLPDGTCHGSGAQERRFPANPDALTLPLGPLQPSLQGGGRSNEAFSRTPSEALFAATPEGSIYSESAALLNGVLPRLTTLEGKPGPELLLEENELQAVLGAGDHPLAPTAAVYMETTEGPVEVMEEEEAVITKERLRVVAVQVFIPFLTAGFGTVGAGLVLDVVQRWPAFVHISELFILVPALLGLKGNLEMTLAARLSTQANLGNMDTGAEQLAMTTGNMALIQVGLLGFRKTFGPERVSDCARRLWWPSWPRSFAVLMGYITESRFDTGNAVLLCCQQYGSLMVGVVIFSRKCHLNPDNIATPIAASLGDLTTLALLAGVSSLLFNTMDLVWLSPLVVCVFLAFIPLWVYLSRRNPYTKDVLCTGWVPVICAMGISSVGGCILDAAVTRFSGLAVFQPVINGVGGNLVAIQSCKLSTFLAQRSKMGSHPSSDNQSCINPCSAFCGKTSHSRTARLLMLMVLPGHVIFVYTIRLLSAGHTVITPIFLACYLTASLFQVALLLYFARCMVYWMWGRRIDPDNAAIPYLTALGDLLGIALLALSFWFLDGLGDASVTASGPPPLHGEPLSSVAPSAGYSYLSTAAVPTPLPLD</sequence>
<name>A0AC60P8X0_IXOPE</name>
<keyword evidence="2" id="KW-1185">Reference proteome</keyword>
<proteinExistence type="predicted"/>
<protein>
    <submittedName>
        <fullName evidence="1">Uncharacterized protein</fullName>
    </submittedName>
</protein>
<organism evidence="1 2">
    <name type="scientific">Ixodes persulcatus</name>
    <name type="common">Taiga tick</name>
    <dbReference type="NCBI Taxonomy" id="34615"/>
    <lineage>
        <taxon>Eukaryota</taxon>
        <taxon>Metazoa</taxon>
        <taxon>Ecdysozoa</taxon>
        <taxon>Arthropoda</taxon>
        <taxon>Chelicerata</taxon>
        <taxon>Arachnida</taxon>
        <taxon>Acari</taxon>
        <taxon>Parasitiformes</taxon>
        <taxon>Ixodida</taxon>
        <taxon>Ixodoidea</taxon>
        <taxon>Ixodidae</taxon>
        <taxon>Ixodinae</taxon>
        <taxon>Ixodes</taxon>
    </lineage>
</organism>
<evidence type="ECO:0000313" key="1">
    <source>
        <dbReference type="EMBL" id="KAG0415865.1"/>
    </source>
</evidence>
<feature type="non-terminal residue" evidence="1">
    <location>
        <position position="1"/>
    </location>
</feature>
<accession>A0AC60P8X0</accession>